<dbReference type="GO" id="GO:0005525">
    <property type="term" value="F:GTP binding"/>
    <property type="evidence" value="ECO:0007669"/>
    <property type="project" value="UniProtKB-KW"/>
</dbReference>
<dbReference type="PANTHER" id="PTHR46498:SF1">
    <property type="entry name" value="GTP-BINDING PROTEIN 8"/>
    <property type="match status" value="1"/>
</dbReference>
<evidence type="ECO:0000256" key="7">
    <source>
        <dbReference type="ARBA" id="ARBA00023134"/>
    </source>
</evidence>
<keyword evidence="6" id="KW-0460">Magnesium</keyword>
<dbReference type="PROSITE" id="PS51706">
    <property type="entry name" value="G_ENGB"/>
    <property type="match status" value="1"/>
</dbReference>
<dbReference type="AlphaFoldDB" id="A0AAD1QXV1"/>
<evidence type="ECO:0000256" key="5">
    <source>
        <dbReference type="ARBA" id="ARBA00022741"/>
    </source>
</evidence>
<evidence type="ECO:0000313" key="10">
    <source>
        <dbReference type="Proteomes" id="UP001295444"/>
    </source>
</evidence>
<keyword evidence="4" id="KW-0479">Metal-binding</keyword>
<dbReference type="InterPro" id="IPR052279">
    <property type="entry name" value="EngB_GTPase"/>
</dbReference>
<gene>
    <name evidence="9" type="ORF">PECUL_23A062439</name>
</gene>
<dbReference type="GO" id="GO:0005739">
    <property type="term" value="C:mitochondrion"/>
    <property type="evidence" value="ECO:0007669"/>
    <property type="project" value="TreeGrafter"/>
</dbReference>
<evidence type="ECO:0000256" key="2">
    <source>
        <dbReference type="ARBA" id="ARBA00009638"/>
    </source>
</evidence>
<evidence type="ECO:0000313" key="9">
    <source>
        <dbReference type="EMBL" id="CAH2219054.1"/>
    </source>
</evidence>
<proteinExistence type="inferred from homology"/>
<dbReference type="InterPro" id="IPR027417">
    <property type="entry name" value="P-loop_NTPase"/>
</dbReference>
<evidence type="ECO:0000256" key="4">
    <source>
        <dbReference type="ARBA" id="ARBA00022723"/>
    </source>
</evidence>
<evidence type="ECO:0000256" key="3">
    <source>
        <dbReference type="ARBA" id="ARBA00015370"/>
    </source>
</evidence>
<dbReference type="CDD" id="cd01876">
    <property type="entry name" value="YihA_EngB"/>
    <property type="match status" value="1"/>
</dbReference>
<dbReference type="Pfam" id="PF01926">
    <property type="entry name" value="MMR_HSR1"/>
    <property type="match status" value="1"/>
</dbReference>
<dbReference type="InterPro" id="IPR019987">
    <property type="entry name" value="GTP-bd_ribosome_bio_YsxC"/>
</dbReference>
<evidence type="ECO:0000256" key="1">
    <source>
        <dbReference type="ARBA" id="ARBA00001946"/>
    </source>
</evidence>
<dbReference type="EMBL" id="OW240912">
    <property type="protein sequence ID" value="CAH2219054.1"/>
    <property type="molecule type" value="Genomic_DNA"/>
</dbReference>
<dbReference type="GO" id="GO:0046872">
    <property type="term" value="F:metal ion binding"/>
    <property type="evidence" value="ECO:0007669"/>
    <property type="project" value="UniProtKB-KW"/>
</dbReference>
<reference evidence="9" key="1">
    <citation type="submission" date="2022-03" db="EMBL/GenBank/DDBJ databases">
        <authorList>
            <person name="Alioto T."/>
            <person name="Alioto T."/>
            <person name="Gomez Garrido J."/>
        </authorList>
    </citation>
    <scope>NUCLEOTIDE SEQUENCE</scope>
</reference>
<accession>A0AAD1QXV1</accession>
<sequence>MLIGSVSLICGQNMWTILRSRLLLSGHFSSCDVCRAMSNHASMQSIAKLQERKINKLIFPITDLEKFLGPGVDRTYFRLFNPSIEQIVKAEELFRSSGKHVIDYYTSAVRMDHTPSLTQPEVCFIGRSNVGKSTLIKALFSLVPGLEVRVSKNPGHTKKLNFFKAGKAFTLVDMPGYGYHAPEDFTDMVEEYLQKRQNLKRIFLLVDGSIGLQKSDLIAIEMCEEFAKPYVVVITKIDRPPTGILLTRFLEVQEFIVNKTNGCFPQPFLISSTQYSGVHLLRCFIAHVTGNLPSTS</sequence>
<comment type="cofactor">
    <cofactor evidence="1">
        <name>Mg(2+)</name>
        <dbReference type="ChEBI" id="CHEBI:18420"/>
    </cofactor>
</comment>
<dbReference type="SUPFAM" id="SSF52540">
    <property type="entry name" value="P-loop containing nucleoside triphosphate hydrolases"/>
    <property type="match status" value="1"/>
</dbReference>
<keyword evidence="5" id="KW-0547">Nucleotide-binding</keyword>
<evidence type="ECO:0000256" key="6">
    <source>
        <dbReference type="ARBA" id="ARBA00022842"/>
    </source>
</evidence>
<dbReference type="NCBIfam" id="TIGR03598">
    <property type="entry name" value="GTPase_YsxC"/>
    <property type="match status" value="1"/>
</dbReference>
<keyword evidence="10" id="KW-1185">Reference proteome</keyword>
<evidence type="ECO:0000259" key="8">
    <source>
        <dbReference type="PROSITE" id="PS51706"/>
    </source>
</evidence>
<protein>
    <recommendedName>
        <fullName evidence="3">GTP-binding protein 8</fullName>
    </recommendedName>
</protein>
<keyword evidence="7" id="KW-0342">GTP-binding</keyword>
<comment type="similarity">
    <text evidence="2">Belongs to the TRAFAC class TrmE-Era-EngA-EngB-Septin-like GTPase superfamily. EngB GTPase family.</text>
</comment>
<name>A0AAD1QXV1_PELCU</name>
<dbReference type="Proteomes" id="UP001295444">
    <property type="component" value="Chromosome 01"/>
</dbReference>
<dbReference type="InterPro" id="IPR006073">
    <property type="entry name" value="GTP-bd"/>
</dbReference>
<dbReference type="PANTHER" id="PTHR46498">
    <property type="entry name" value="GTP-BINDING PROTEIN 8"/>
    <property type="match status" value="1"/>
</dbReference>
<dbReference type="Gene3D" id="3.40.50.300">
    <property type="entry name" value="P-loop containing nucleotide triphosphate hydrolases"/>
    <property type="match status" value="1"/>
</dbReference>
<dbReference type="FunFam" id="3.40.50.300:FF:000857">
    <property type="entry name" value="GTP-binding protein 8 isoform X1"/>
    <property type="match status" value="1"/>
</dbReference>
<feature type="domain" description="EngB-type G" evidence="8">
    <location>
        <begin position="118"/>
        <end position="291"/>
    </location>
</feature>
<organism evidence="9 10">
    <name type="scientific">Pelobates cultripes</name>
    <name type="common">Western spadefoot toad</name>
    <dbReference type="NCBI Taxonomy" id="61616"/>
    <lineage>
        <taxon>Eukaryota</taxon>
        <taxon>Metazoa</taxon>
        <taxon>Chordata</taxon>
        <taxon>Craniata</taxon>
        <taxon>Vertebrata</taxon>
        <taxon>Euteleostomi</taxon>
        <taxon>Amphibia</taxon>
        <taxon>Batrachia</taxon>
        <taxon>Anura</taxon>
        <taxon>Pelobatoidea</taxon>
        <taxon>Pelobatidae</taxon>
        <taxon>Pelobates</taxon>
    </lineage>
</organism>
<dbReference type="InterPro" id="IPR030393">
    <property type="entry name" value="G_ENGB_dom"/>
</dbReference>